<feature type="compositionally biased region" description="Basic and acidic residues" evidence="1">
    <location>
        <begin position="444"/>
        <end position="455"/>
    </location>
</feature>
<dbReference type="InterPro" id="IPR051026">
    <property type="entry name" value="PI/PC_transfer"/>
</dbReference>
<keyword evidence="2" id="KW-0472">Membrane</keyword>
<feature type="transmembrane region" description="Helical" evidence="2">
    <location>
        <begin position="24"/>
        <end position="46"/>
    </location>
</feature>
<dbReference type="PROSITE" id="PS50191">
    <property type="entry name" value="CRAL_TRIO"/>
    <property type="match status" value="1"/>
</dbReference>
<dbReference type="Proteomes" id="UP001497453">
    <property type="component" value="Chromosome 7"/>
</dbReference>
<keyword evidence="5" id="KW-1185">Reference proteome</keyword>
<dbReference type="Pfam" id="PF03765">
    <property type="entry name" value="CRAL_TRIO_N"/>
    <property type="match status" value="1"/>
</dbReference>
<evidence type="ECO:0000256" key="2">
    <source>
        <dbReference type="SAM" id="Phobius"/>
    </source>
</evidence>
<feature type="compositionally biased region" description="Basic and acidic residues" evidence="1">
    <location>
        <begin position="332"/>
        <end position="350"/>
    </location>
</feature>
<accession>A0ABP1E126</accession>
<dbReference type="InterPro" id="IPR011074">
    <property type="entry name" value="CRAL/TRIO_N_dom"/>
</dbReference>
<dbReference type="InterPro" id="IPR036865">
    <property type="entry name" value="CRAL-TRIO_dom_sf"/>
</dbReference>
<protein>
    <recommendedName>
        <fullName evidence="3">CRAL-TRIO domain-containing protein</fullName>
    </recommendedName>
</protein>
<reference evidence="5" key="1">
    <citation type="submission" date="2024-04" db="EMBL/GenBank/DDBJ databases">
        <authorList>
            <person name="Shaw F."/>
            <person name="Minotto A."/>
        </authorList>
    </citation>
    <scope>NUCLEOTIDE SEQUENCE [LARGE SCALE GENOMIC DNA]</scope>
</reference>
<dbReference type="CDD" id="cd00170">
    <property type="entry name" value="SEC14"/>
    <property type="match status" value="1"/>
</dbReference>
<dbReference type="EMBL" id="OZ037950">
    <property type="protein sequence ID" value="CAL1713227.1"/>
    <property type="molecule type" value="Genomic_DNA"/>
</dbReference>
<feature type="region of interest" description="Disordered" evidence="1">
    <location>
        <begin position="391"/>
        <end position="432"/>
    </location>
</feature>
<evidence type="ECO:0000313" key="5">
    <source>
        <dbReference type="Proteomes" id="UP001497453"/>
    </source>
</evidence>
<sequence length="486" mass="55708">MSSSRDPLLTKHVLVPLSTYIPPLYIPCSFFVSITTISFTCTVFICTMSPKHHQKHHAKRHHERHHEHATIIQQFREQLVQEDLLHEEDSIGIDDHTLLRFLRARHFNLKQSKLMWKNCQDWRSNVEGVGIDELYRRIDPWDYPEREHVFNCWPLWFHKTDKKGRPLNIHFFGGINMPELYKHISPERHWQTVLVNCESLTREVLPATAHSLGKPVDGTFVIVDLKGFSLSQFWQMKNLARQSFQVSQDYFPETMAQLAIVNAPSSFTTIWSFIKPWLAKETQQKVDILGTDYQKVLLDLIDAENLPESLGGKCTCPEAGGCDKSNAGPWNEGRKERREQWLRGEGEPHLGADLLQTPRQSPSASQSTVVVEVEMEMTVEMEVEVEVEAEVSNQIDAEETKSQITTITSTSDSLAESSSSESTPAPATPPIDELQDRFEHTSLHEHIHDNSEHHPLTLTQEASIREVVEKHPDTRKVDCDSQTSEQ</sequence>
<feature type="domain" description="CRAL-TRIO" evidence="3">
    <location>
        <begin position="145"/>
        <end position="318"/>
    </location>
</feature>
<evidence type="ECO:0000313" key="4">
    <source>
        <dbReference type="EMBL" id="CAL1713227.1"/>
    </source>
</evidence>
<dbReference type="Gene3D" id="3.40.525.10">
    <property type="entry name" value="CRAL-TRIO lipid binding domain"/>
    <property type="match status" value="1"/>
</dbReference>
<dbReference type="PANTHER" id="PTHR45657">
    <property type="entry name" value="CRAL-TRIO DOMAIN-CONTAINING PROTEIN YKL091C-RELATED"/>
    <property type="match status" value="1"/>
</dbReference>
<name>A0ABP1E126_9APHY</name>
<dbReference type="Pfam" id="PF00650">
    <property type="entry name" value="CRAL_TRIO"/>
    <property type="match status" value="1"/>
</dbReference>
<dbReference type="SMART" id="SM01100">
    <property type="entry name" value="CRAL_TRIO_N"/>
    <property type="match status" value="1"/>
</dbReference>
<keyword evidence="2" id="KW-1133">Transmembrane helix</keyword>
<evidence type="ECO:0000259" key="3">
    <source>
        <dbReference type="PROSITE" id="PS50191"/>
    </source>
</evidence>
<dbReference type="Gene3D" id="1.10.8.20">
    <property type="entry name" value="N-terminal domain of phosphatidylinositol transfer protein sec14p"/>
    <property type="match status" value="1"/>
</dbReference>
<dbReference type="SUPFAM" id="SSF46938">
    <property type="entry name" value="CRAL/TRIO N-terminal domain"/>
    <property type="match status" value="1"/>
</dbReference>
<keyword evidence="2" id="KW-0812">Transmembrane</keyword>
<feature type="region of interest" description="Disordered" evidence="1">
    <location>
        <begin position="444"/>
        <end position="463"/>
    </location>
</feature>
<organism evidence="4 5">
    <name type="scientific">Somion occarium</name>
    <dbReference type="NCBI Taxonomy" id="3059160"/>
    <lineage>
        <taxon>Eukaryota</taxon>
        <taxon>Fungi</taxon>
        <taxon>Dikarya</taxon>
        <taxon>Basidiomycota</taxon>
        <taxon>Agaricomycotina</taxon>
        <taxon>Agaricomycetes</taxon>
        <taxon>Polyporales</taxon>
        <taxon>Cerrenaceae</taxon>
        <taxon>Somion</taxon>
    </lineage>
</organism>
<dbReference type="InterPro" id="IPR036273">
    <property type="entry name" value="CRAL/TRIO_N_dom_sf"/>
</dbReference>
<proteinExistence type="predicted"/>
<gene>
    <name evidence="4" type="ORF">GFSPODELE1_LOCUS9204</name>
</gene>
<feature type="compositionally biased region" description="Low complexity" evidence="1">
    <location>
        <begin position="402"/>
        <end position="425"/>
    </location>
</feature>
<dbReference type="InterPro" id="IPR001251">
    <property type="entry name" value="CRAL-TRIO_dom"/>
</dbReference>
<dbReference type="SUPFAM" id="SSF52087">
    <property type="entry name" value="CRAL/TRIO domain"/>
    <property type="match status" value="1"/>
</dbReference>
<feature type="region of interest" description="Disordered" evidence="1">
    <location>
        <begin position="316"/>
        <end position="369"/>
    </location>
</feature>
<dbReference type="PANTHER" id="PTHR45657:SF1">
    <property type="entry name" value="CRAL-TRIO DOMAIN-CONTAINING PROTEIN YKL091C-RELATED"/>
    <property type="match status" value="1"/>
</dbReference>
<evidence type="ECO:0000256" key="1">
    <source>
        <dbReference type="SAM" id="MobiDB-lite"/>
    </source>
</evidence>
<feature type="compositionally biased region" description="Polar residues" evidence="1">
    <location>
        <begin position="357"/>
        <end position="368"/>
    </location>
</feature>
<dbReference type="SMART" id="SM00516">
    <property type="entry name" value="SEC14"/>
    <property type="match status" value="1"/>
</dbReference>